<sequence>MINLYIVMQDFLSARQAWQSSSLNSNIPEVSDATLVRFVPVDRKLFVEILCISSWDVGNRILYESLAKFGLRDLLDVRSCSG</sequence>
<evidence type="ECO:0000313" key="1">
    <source>
        <dbReference type="EnsemblMetazoa" id="AALB008527-PA"/>
    </source>
</evidence>
<protein>
    <submittedName>
        <fullName evidence="1">Uncharacterized protein</fullName>
    </submittedName>
</protein>
<accession>A0A182FPR0</accession>
<dbReference type="VEuPathDB" id="VectorBase:AALB008527"/>
<evidence type="ECO:0000313" key="2">
    <source>
        <dbReference type="Proteomes" id="UP000069272"/>
    </source>
</evidence>
<reference evidence="1 2" key="1">
    <citation type="journal article" date="2017" name="G3 (Bethesda)">
        <title>The Physical Genome Mapping of Anopheles albimanus Corrected Scaffold Misassemblies and Identified Interarm Rearrangements in Genus Anopheles.</title>
        <authorList>
            <person name="Artemov G.N."/>
            <person name="Peery A.N."/>
            <person name="Jiang X."/>
            <person name="Tu Z."/>
            <person name="Stegniy V.N."/>
            <person name="Sharakhova M.V."/>
            <person name="Sharakhov I.V."/>
        </authorList>
    </citation>
    <scope>NUCLEOTIDE SEQUENCE [LARGE SCALE GENOMIC DNA]</scope>
    <source>
        <strain evidence="1 2">ALBI9_A</strain>
    </source>
</reference>
<reference evidence="1" key="2">
    <citation type="submission" date="2022-08" db="UniProtKB">
        <authorList>
            <consortium name="EnsemblMetazoa"/>
        </authorList>
    </citation>
    <scope>IDENTIFICATION</scope>
    <source>
        <strain evidence="1">STECLA/ALBI9_A</strain>
    </source>
</reference>
<keyword evidence="2" id="KW-1185">Reference proteome</keyword>
<name>A0A182FPR0_ANOAL</name>
<organism evidence="1 2">
    <name type="scientific">Anopheles albimanus</name>
    <name type="common">New world malaria mosquito</name>
    <dbReference type="NCBI Taxonomy" id="7167"/>
    <lineage>
        <taxon>Eukaryota</taxon>
        <taxon>Metazoa</taxon>
        <taxon>Ecdysozoa</taxon>
        <taxon>Arthropoda</taxon>
        <taxon>Hexapoda</taxon>
        <taxon>Insecta</taxon>
        <taxon>Pterygota</taxon>
        <taxon>Neoptera</taxon>
        <taxon>Endopterygota</taxon>
        <taxon>Diptera</taxon>
        <taxon>Nematocera</taxon>
        <taxon>Culicoidea</taxon>
        <taxon>Culicidae</taxon>
        <taxon>Anophelinae</taxon>
        <taxon>Anopheles</taxon>
    </lineage>
</organism>
<dbReference type="AlphaFoldDB" id="A0A182FPR0"/>
<dbReference type="Proteomes" id="UP000069272">
    <property type="component" value="Chromosome 2R"/>
</dbReference>
<dbReference type="EnsemblMetazoa" id="AALB008527-RA">
    <property type="protein sequence ID" value="AALB008527-PA"/>
    <property type="gene ID" value="AALB008527"/>
</dbReference>
<proteinExistence type="predicted"/>